<dbReference type="SUPFAM" id="SSF46785">
    <property type="entry name" value="Winged helix' DNA-binding domain"/>
    <property type="match status" value="1"/>
</dbReference>
<reference evidence="2 3" key="1">
    <citation type="journal article" date="2023" name="Genome Announc.">
        <title>Pan-Genome Analyses of the Genus Cohnella and Proposal of the Novel Species Cohnella silvisoli sp. nov., Isolated from Forest Soil.</title>
        <authorList>
            <person name="Wang C."/>
            <person name="Mao L."/>
            <person name="Bao G."/>
            <person name="Zhu H."/>
        </authorList>
    </citation>
    <scope>NUCLEOTIDE SEQUENCE [LARGE SCALE GENOMIC DNA]</scope>
    <source>
        <strain evidence="2 3">NL03-T5-1</strain>
    </source>
</reference>
<dbReference type="Pfam" id="PF13451">
    <property type="entry name" value="zf_Tbcl"/>
    <property type="match status" value="1"/>
</dbReference>
<dbReference type="SMART" id="SM00956">
    <property type="entry name" value="RQC"/>
    <property type="match status" value="1"/>
</dbReference>
<dbReference type="Proteomes" id="UP001493487">
    <property type="component" value="Unassembled WGS sequence"/>
</dbReference>
<gene>
    <name evidence="2" type="ORF">QJS35_01015</name>
</gene>
<dbReference type="Gene3D" id="1.10.10.10">
    <property type="entry name" value="Winged helix-like DNA-binding domain superfamily/Winged helix DNA-binding domain"/>
    <property type="match status" value="1"/>
</dbReference>
<dbReference type="InterPro" id="IPR036388">
    <property type="entry name" value="WH-like_DNA-bd_sf"/>
</dbReference>
<dbReference type="InterPro" id="IPR025306">
    <property type="entry name" value="Zn-bnd_dom_prob"/>
</dbReference>
<evidence type="ECO:0000259" key="1">
    <source>
        <dbReference type="SMART" id="SM00956"/>
    </source>
</evidence>
<dbReference type="NCBIfam" id="NF041107">
    <property type="entry name" value="RQC_minor_1"/>
    <property type="match status" value="1"/>
</dbReference>
<name>A0ABV1KLG6_9BACL</name>
<sequence length="262" mass="30866">MKNKSHTIDSPLFADRLAILRAADDLIGQGGRNLLAKILKGSKDKKLLSHGLETNPSYGYFRELTLEEITRKIDWMIEHDFLEIEMSGKLPMLIFTERGWTIERAQRAEEFMREWDLWISQKKTDLDLDMSYLKDRNRGLILLFLDRVKHSANPKYIPFLRQWHKIDYKKVQAAILETIQHIERGESAGAIENQSHEEEILRLLEGPSLEAERLKCWECGERFIFEVDEQKFFKMKGFQPPKRCPACRERNALRRMGIDMDL</sequence>
<dbReference type="GO" id="GO:0003677">
    <property type="term" value="F:DNA binding"/>
    <property type="evidence" value="ECO:0007669"/>
    <property type="project" value="UniProtKB-KW"/>
</dbReference>
<accession>A0ABV1KLG6</accession>
<dbReference type="RefSeq" id="WP_232182847.1">
    <property type="nucleotide sequence ID" value="NZ_JAIOAP010000001.1"/>
</dbReference>
<evidence type="ECO:0000313" key="2">
    <source>
        <dbReference type="EMBL" id="MEQ4480966.1"/>
    </source>
</evidence>
<dbReference type="InterPro" id="IPR036390">
    <property type="entry name" value="WH_DNA-bd_sf"/>
</dbReference>
<keyword evidence="2" id="KW-0238">DNA-binding</keyword>
<organism evidence="2 3">
    <name type="scientific">Cohnella silvisoli</name>
    <dbReference type="NCBI Taxonomy" id="2873699"/>
    <lineage>
        <taxon>Bacteria</taxon>
        <taxon>Bacillati</taxon>
        <taxon>Bacillota</taxon>
        <taxon>Bacilli</taxon>
        <taxon>Bacillales</taxon>
        <taxon>Paenibacillaceae</taxon>
        <taxon>Cohnella</taxon>
    </lineage>
</organism>
<dbReference type="InterPro" id="IPR018982">
    <property type="entry name" value="RQC_domain"/>
</dbReference>
<protein>
    <submittedName>
        <fullName evidence="2">RQC-minor-1 family DNA-binding protein</fullName>
    </submittedName>
</protein>
<dbReference type="Pfam" id="PF09382">
    <property type="entry name" value="RQC"/>
    <property type="match status" value="1"/>
</dbReference>
<evidence type="ECO:0000313" key="3">
    <source>
        <dbReference type="Proteomes" id="UP001493487"/>
    </source>
</evidence>
<proteinExistence type="predicted"/>
<keyword evidence="3" id="KW-1185">Reference proteome</keyword>
<feature type="domain" description="RQC" evidence="1">
    <location>
        <begin position="18"/>
        <end position="115"/>
    </location>
</feature>
<comment type="caution">
    <text evidence="2">The sequence shown here is derived from an EMBL/GenBank/DDBJ whole genome shotgun (WGS) entry which is preliminary data.</text>
</comment>
<dbReference type="EMBL" id="JASKHM010000001">
    <property type="protein sequence ID" value="MEQ4480966.1"/>
    <property type="molecule type" value="Genomic_DNA"/>
</dbReference>